<organism evidence="1 2">
    <name type="scientific">Caenorhabditis nigoni</name>
    <dbReference type="NCBI Taxonomy" id="1611254"/>
    <lineage>
        <taxon>Eukaryota</taxon>
        <taxon>Metazoa</taxon>
        <taxon>Ecdysozoa</taxon>
        <taxon>Nematoda</taxon>
        <taxon>Chromadorea</taxon>
        <taxon>Rhabditida</taxon>
        <taxon>Rhabditina</taxon>
        <taxon>Rhabditomorpha</taxon>
        <taxon>Rhabditoidea</taxon>
        <taxon>Rhabditidae</taxon>
        <taxon>Peloderinae</taxon>
        <taxon>Caenorhabditis</taxon>
    </lineage>
</organism>
<dbReference type="OrthoDB" id="5794141at2759"/>
<gene>
    <name evidence="1" type="primary">Cni-C32A9.1</name>
    <name evidence="1" type="synonym">Cnig_chr_X.g23617</name>
    <name evidence="1" type="ORF">B9Z55_023617</name>
</gene>
<evidence type="ECO:0000313" key="2">
    <source>
        <dbReference type="Proteomes" id="UP000230233"/>
    </source>
</evidence>
<sequence>MLTMFNLERLLTIICVLLLNLGYVTPTLAEFLQLLKNAEEQRIAYIDCFHSITHTGIFIYNSEESIPSTQCDVTVEVPRGSMVYVRPTERTCEMSSSANISTMCDRPHQEEQLGAGSHHFLFDSTESLSIQVIITPIIRLGCGEWAKNLYELVGSTIVMENSDASKYCMVQLPPSLKITWVSFETESRKKPCCPDIFTASADLDQNPISYSDSFNACDLRNSRPSVITNCESTFMFLRQSALYDRAFFRIEARPKTNVTKCIAPVIEPEPSDYLCLKKPKSSKKSKSKTKSLLSF</sequence>
<comment type="caution">
    <text evidence="1">The sequence shown here is derived from an EMBL/GenBank/DDBJ whole genome shotgun (WGS) entry which is preliminary data.</text>
</comment>
<accession>A0A2G5SQZ5</accession>
<dbReference type="Proteomes" id="UP000230233">
    <property type="component" value="Chromosome X"/>
</dbReference>
<proteinExistence type="predicted"/>
<evidence type="ECO:0000313" key="1">
    <source>
        <dbReference type="EMBL" id="PIC17343.1"/>
    </source>
</evidence>
<dbReference type="EMBL" id="PDUG01000006">
    <property type="protein sequence ID" value="PIC17343.1"/>
    <property type="molecule type" value="Genomic_DNA"/>
</dbReference>
<keyword evidence="2" id="KW-1185">Reference proteome</keyword>
<dbReference type="AlphaFoldDB" id="A0A2G5SQZ5"/>
<name>A0A2G5SQZ5_9PELO</name>
<protein>
    <submittedName>
        <fullName evidence="1">Uncharacterized protein</fullName>
    </submittedName>
</protein>
<reference evidence="2" key="1">
    <citation type="submission" date="2017-10" db="EMBL/GenBank/DDBJ databases">
        <title>Rapid genome shrinkage in a self-fertile nematode reveals novel sperm competition proteins.</title>
        <authorList>
            <person name="Yin D."/>
            <person name="Schwarz E.M."/>
            <person name="Thomas C.G."/>
            <person name="Felde R.L."/>
            <person name="Korf I.F."/>
            <person name="Cutter A.D."/>
            <person name="Schartner C.M."/>
            <person name="Ralston E.J."/>
            <person name="Meyer B.J."/>
            <person name="Haag E.S."/>
        </authorList>
    </citation>
    <scope>NUCLEOTIDE SEQUENCE [LARGE SCALE GENOMIC DNA]</scope>
    <source>
        <strain evidence="2">JU1422</strain>
    </source>
</reference>